<reference evidence="2 3" key="1">
    <citation type="submission" date="2025-04" db="UniProtKB">
        <authorList>
            <consortium name="RefSeq"/>
        </authorList>
    </citation>
    <scope>IDENTIFICATION</scope>
    <source>
        <tissue evidence="2 3">Whole body</tissue>
    </source>
</reference>
<name>A0AAJ7JHK6_9HYME</name>
<dbReference type="PANTHER" id="PTHR28360">
    <property type="entry name" value="DYNACTIN SUBUNIT 3"/>
    <property type="match status" value="1"/>
</dbReference>
<dbReference type="RefSeq" id="XP_017892823.1">
    <property type="nucleotide sequence ID" value="XM_018037334.2"/>
</dbReference>
<dbReference type="KEGG" id="ccal:108632643"/>
<dbReference type="InterPro" id="IPR009991">
    <property type="entry name" value="DCTN3"/>
</dbReference>
<accession>A0AAJ7JHK6</accession>
<dbReference type="GO" id="GO:0061640">
    <property type="term" value="P:cytoskeleton-dependent cytokinesis"/>
    <property type="evidence" value="ECO:0007669"/>
    <property type="project" value="InterPro"/>
</dbReference>
<dbReference type="Proteomes" id="UP000694925">
    <property type="component" value="Unplaced"/>
</dbReference>
<dbReference type="CTD" id="46074"/>
<evidence type="ECO:0000313" key="3">
    <source>
        <dbReference type="RefSeq" id="XP_017892824.1"/>
    </source>
</evidence>
<dbReference type="RefSeq" id="XP_017892824.1">
    <property type="nucleotide sequence ID" value="XM_018037335.2"/>
</dbReference>
<dbReference type="Pfam" id="PF07426">
    <property type="entry name" value="Dynactin_p22"/>
    <property type="match status" value="1"/>
</dbReference>
<dbReference type="GeneID" id="108632643"/>
<protein>
    <submittedName>
        <fullName evidence="2 3">Uncharacterized protein LOC108632643</fullName>
    </submittedName>
</protein>
<dbReference type="GO" id="GO:0005869">
    <property type="term" value="C:dynactin complex"/>
    <property type="evidence" value="ECO:0007669"/>
    <property type="project" value="InterPro"/>
</dbReference>
<gene>
    <name evidence="2 3" type="primary">LOC108632643</name>
</gene>
<keyword evidence="1" id="KW-1185">Reference proteome</keyword>
<organism evidence="1 2">
    <name type="scientific">Ceratina calcarata</name>
    <dbReference type="NCBI Taxonomy" id="156304"/>
    <lineage>
        <taxon>Eukaryota</taxon>
        <taxon>Metazoa</taxon>
        <taxon>Ecdysozoa</taxon>
        <taxon>Arthropoda</taxon>
        <taxon>Hexapoda</taxon>
        <taxon>Insecta</taxon>
        <taxon>Pterygota</taxon>
        <taxon>Neoptera</taxon>
        <taxon>Endopterygota</taxon>
        <taxon>Hymenoptera</taxon>
        <taxon>Apocrita</taxon>
        <taxon>Aculeata</taxon>
        <taxon>Apoidea</taxon>
        <taxon>Anthophila</taxon>
        <taxon>Apidae</taxon>
        <taxon>Ceratina</taxon>
        <taxon>Zadontomerus</taxon>
    </lineage>
</organism>
<sequence length="187" mass="21126">METIELLEDRIAALEKQIYGLKKRNENKTPPECAVIDSLLHVNTLISSAMSGREKANVMIKRLPELNNYLDPVVESTELPIEAKIQLLLAMAPEIKQNHEMLKQVEELMPVLETDRLKDVPELSNKLNDLILSYLKLYEDSQELNNQINDVFSKYNEVITSISKSLITIDAIVTAAEIAAAPKKQLD</sequence>
<evidence type="ECO:0000313" key="2">
    <source>
        <dbReference type="RefSeq" id="XP_017892823.1"/>
    </source>
</evidence>
<proteinExistence type="predicted"/>
<dbReference type="PANTHER" id="PTHR28360:SF1">
    <property type="entry name" value="DYNACTIN SUBUNIT 3"/>
    <property type="match status" value="1"/>
</dbReference>
<dbReference type="AlphaFoldDB" id="A0AAJ7JHK6"/>
<evidence type="ECO:0000313" key="1">
    <source>
        <dbReference type="Proteomes" id="UP000694925"/>
    </source>
</evidence>